<name>A0AAW2T7U6_9LAMI</name>
<evidence type="ECO:0000256" key="1">
    <source>
        <dbReference type="SAM" id="MobiDB-lite"/>
    </source>
</evidence>
<evidence type="ECO:0000259" key="2">
    <source>
        <dbReference type="Pfam" id="PF03372"/>
    </source>
</evidence>
<sequence length="338" mass="38343">MTSPTHPLITPPPCMHAQPPNPLPSFPSSNQNLTDIPIHQVPLQFPTLSEPSHKNPKPRRKYIPKNPIAKAGSRKRKITNQDVQMDDDISLPSKRPQLSLDIVVAEAAAQPPRNYDRDQLELSRLGGPWTVKRIEFLKARFNLFGVCVESNGRAGGLALLWNKDIDIQLQSLSSHHIDVDVLPKNSDGKWRFTGFYGHPEASQRKESWNLLRRLHGQSAQPWVCIGDFNEILHQEEKRGRTQHPLWQILDFRQAIDDCSIHDLGFQGHSFTWSNKREPPHNVMARLDRACANSDWSARFSNATVEVLPILGSDHAPLILNMTPQLQSDFEKPIKSMAF</sequence>
<dbReference type="EMBL" id="JACGWN010000015">
    <property type="protein sequence ID" value="KAL0400945.1"/>
    <property type="molecule type" value="Genomic_DNA"/>
</dbReference>
<feature type="compositionally biased region" description="Pro residues" evidence="1">
    <location>
        <begin position="9"/>
        <end position="25"/>
    </location>
</feature>
<gene>
    <name evidence="3" type="ORF">Slati_4124400</name>
</gene>
<feature type="compositionally biased region" description="Basic residues" evidence="1">
    <location>
        <begin position="54"/>
        <end position="63"/>
    </location>
</feature>
<dbReference type="PANTHER" id="PTHR33710:SF71">
    <property type="entry name" value="ENDONUCLEASE_EXONUCLEASE_PHOSPHATASE DOMAIN-CONTAINING PROTEIN"/>
    <property type="match status" value="1"/>
</dbReference>
<dbReference type="GO" id="GO:0003824">
    <property type="term" value="F:catalytic activity"/>
    <property type="evidence" value="ECO:0007669"/>
    <property type="project" value="InterPro"/>
</dbReference>
<dbReference type="Gene3D" id="3.60.10.10">
    <property type="entry name" value="Endonuclease/exonuclease/phosphatase"/>
    <property type="match status" value="1"/>
</dbReference>
<dbReference type="PANTHER" id="PTHR33710">
    <property type="entry name" value="BNAC02G09200D PROTEIN"/>
    <property type="match status" value="1"/>
</dbReference>
<feature type="region of interest" description="Disordered" evidence="1">
    <location>
        <begin position="1"/>
        <end position="31"/>
    </location>
</feature>
<feature type="region of interest" description="Disordered" evidence="1">
    <location>
        <begin position="46"/>
        <end position="77"/>
    </location>
</feature>
<evidence type="ECO:0000313" key="3">
    <source>
        <dbReference type="EMBL" id="KAL0400945.1"/>
    </source>
</evidence>
<dbReference type="Pfam" id="PF03372">
    <property type="entry name" value="Exo_endo_phos"/>
    <property type="match status" value="1"/>
</dbReference>
<dbReference type="SUPFAM" id="SSF56219">
    <property type="entry name" value="DNase I-like"/>
    <property type="match status" value="1"/>
</dbReference>
<protein>
    <recommendedName>
        <fullName evidence="2">Endonuclease/exonuclease/phosphatase domain-containing protein</fullName>
    </recommendedName>
</protein>
<dbReference type="AlphaFoldDB" id="A0AAW2T7U6"/>
<dbReference type="InterPro" id="IPR036691">
    <property type="entry name" value="Endo/exonu/phosph_ase_sf"/>
</dbReference>
<feature type="domain" description="Endonuclease/exonuclease/phosphatase" evidence="2">
    <location>
        <begin position="136"/>
        <end position="314"/>
    </location>
</feature>
<reference evidence="3" key="1">
    <citation type="submission" date="2020-06" db="EMBL/GenBank/DDBJ databases">
        <authorList>
            <person name="Li T."/>
            <person name="Hu X."/>
            <person name="Zhang T."/>
            <person name="Song X."/>
            <person name="Zhang H."/>
            <person name="Dai N."/>
            <person name="Sheng W."/>
            <person name="Hou X."/>
            <person name="Wei L."/>
        </authorList>
    </citation>
    <scope>NUCLEOTIDE SEQUENCE</scope>
    <source>
        <strain evidence="3">KEN1</strain>
        <tissue evidence="3">Leaf</tissue>
    </source>
</reference>
<organism evidence="3">
    <name type="scientific">Sesamum latifolium</name>
    <dbReference type="NCBI Taxonomy" id="2727402"/>
    <lineage>
        <taxon>Eukaryota</taxon>
        <taxon>Viridiplantae</taxon>
        <taxon>Streptophyta</taxon>
        <taxon>Embryophyta</taxon>
        <taxon>Tracheophyta</taxon>
        <taxon>Spermatophyta</taxon>
        <taxon>Magnoliopsida</taxon>
        <taxon>eudicotyledons</taxon>
        <taxon>Gunneridae</taxon>
        <taxon>Pentapetalae</taxon>
        <taxon>asterids</taxon>
        <taxon>lamiids</taxon>
        <taxon>Lamiales</taxon>
        <taxon>Pedaliaceae</taxon>
        <taxon>Sesamum</taxon>
    </lineage>
</organism>
<comment type="caution">
    <text evidence="3">The sequence shown here is derived from an EMBL/GenBank/DDBJ whole genome shotgun (WGS) entry which is preliminary data.</text>
</comment>
<dbReference type="InterPro" id="IPR005135">
    <property type="entry name" value="Endo/exonuclease/phosphatase"/>
</dbReference>
<accession>A0AAW2T7U6</accession>
<proteinExistence type="predicted"/>
<reference evidence="3" key="2">
    <citation type="journal article" date="2024" name="Plant">
        <title>Genomic evolution and insights into agronomic trait innovations of Sesamum species.</title>
        <authorList>
            <person name="Miao H."/>
            <person name="Wang L."/>
            <person name="Qu L."/>
            <person name="Liu H."/>
            <person name="Sun Y."/>
            <person name="Le M."/>
            <person name="Wang Q."/>
            <person name="Wei S."/>
            <person name="Zheng Y."/>
            <person name="Lin W."/>
            <person name="Duan Y."/>
            <person name="Cao H."/>
            <person name="Xiong S."/>
            <person name="Wang X."/>
            <person name="Wei L."/>
            <person name="Li C."/>
            <person name="Ma Q."/>
            <person name="Ju M."/>
            <person name="Zhao R."/>
            <person name="Li G."/>
            <person name="Mu C."/>
            <person name="Tian Q."/>
            <person name="Mei H."/>
            <person name="Zhang T."/>
            <person name="Gao T."/>
            <person name="Zhang H."/>
        </authorList>
    </citation>
    <scope>NUCLEOTIDE SEQUENCE</scope>
    <source>
        <strain evidence="3">KEN1</strain>
    </source>
</reference>